<protein>
    <submittedName>
        <fullName evidence="1">Uncharacterized protein</fullName>
    </submittedName>
</protein>
<dbReference type="EMBL" id="JAJUBB010000004">
    <property type="protein sequence ID" value="MDD1781149.1"/>
    <property type="molecule type" value="Genomic_DNA"/>
</dbReference>
<organism evidence="1 2">
    <name type="scientific">Enterovibrio qingdaonensis</name>
    <dbReference type="NCBI Taxonomy" id="2899818"/>
    <lineage>
        <taxon>Bacteria</taxon>
        <taxon>Pseudomonadati</taxon>
        <taxon>Pseudomonadota</taxon>
        <taxon>Gammaproteobacteria</taxon>
        <taxon>Vibrionales</taxon>
        <taxon>Vibrionaceae</taxon>
        <taxon>Enterovibrio</taxon>
    </lineage>
</organism>
<dbReference type="RefSeq" id="WP_274141488.1">
    <property type="nucleotide sequence ID" value="NZ_JAJUBB010000004.1"/>
</dbReference>
<keyword evidence="2" id="KW-1185">Reference proteome</keyword>
<name>A0ABT5QJI8_9GAMM</name>
<evidence type="ECO:0000313" key="2">
    <source>
        <dbReference type="Proteomes" id="UP001149821"/>
    </source>
</evidence>
<gene>
    <name evidence="1" type="ORF">LRP49_08015</name>
</gene>
<sequence length="99" mass="11112">MRRKDNLKVIFKRPGFFGRMRSIVPHWLMVLGAGAIVINLALGEVGLGIVSVFQDIQSAHPQEHMTKEKLTCVDDKFTESGAEPYTQCVNQLGELVERN</sequence>
<reference evidence="1" key="1">
    <citation type="submission" date="2021-12" db="EMBL/GenBank/DDBJ databases">
        <title>Enterovibrio ZSDZ35 sp. nov. and Enterovibrio ZSDZ42 sp. nov., isolated from coastal seawater in Qingdao.</title>
        <authorList>
            <person name="Zhang P."/>
        </authorList>
    </citation>
    <scope>NUCLEOTIDE SEQUENCE</scope>
    <source>
        <strain evidence="1">ZSDZ35</strain>
    </source>
</reference>
<proteinExistence type="predicted"/>
<accession>A0ABT5QJI8</accession>
<dbReference type="Proteomes" id="UP001149821">
    <property type="component" value="Unassembled WGS sequence"/>
</dbReference>
<evidence type="ECO:0000313" key="1">
    <source>
        <dbReference type="EMBL" id="MDD1781149.1"/>
    </source>
</evidence>
<comment type="caution">
    <text evidence="1">The sequence shown here is derived from an EMBL/GenBank/DDBJ whole genome shotgun (WGS) entry which is preliminary data.</text>
</comment>